<dbReference type="EMBL" id="KN717175">
    <property type="protein sequence ID" value="KJH40478.1"/>
    <property type="molecule type" value="Genomic_DNA"/>
</dbReference>
<dbReference type="GO" id="GO:0004725">
    <property type="term" value="F:protein tyrosine phosphatase activity"/>
    <property type="evidence" value="ECO:0007669"/>
    <property type="project" value="InterPro"/>
</dbReference>
<reference evidence="4 5" key="1">
    <citation type="submission" date="2013-11" db="EMBL/GenBank/DDBJ databases">
        <title>Draft genome of the bovine lungworm Dictyocaulus viviparus.</title>
        <authorList>
            <person name="Mitreva M."/>
        </authorList>
    </citation>
    <scope>NUCLEOTIDE SEQUENCE [LARGE SCALE GENOMIC DNA]</scope>
    <source>
        <strain evidence="4 5">HannoverDv2000</strain>
    </source>
</reference>
<dbReference type="PANTHER" id="PTHR46163">
    <property type="entry name" value="TYROSINE-PROTEIN PHOSPHATASE-RELATED"/>
    <property type="match status" value="1"/>
</dbReference>
<dbReference type="Pfam" id="PF00102">
    <property type="entry name" value="Y_phosphatase"/>
    <property type="match status" value="1"/>
</dbReference>
<proteinExistence type="predicted"/>
<gene>
    <name evidence="4" type="ORF">DICVIV_13562</name>
</gene>
<evidence type="ECO:0000256" key="1">
    <source>
        <dbReference type="SAM" id="MobiDB-lite"/>
    </source>
</evidence>
<accession>A0A0D8X7G8</accession>
<dbReference type="SMART" id="SM00404">
    <property type="entry name" value="PTPc_motif"/>
    <property type="match status" value="1"/>
</dbReference>
<organism evidence="4 5">
    <name type="scientific">Dictyocaulus viviparus</name>
    <name type="common">Bovine lungworm</name>
    <dbReference type="NCBI Taxonomy" id="29172"/>
    <lineage>
        <taxon>Eukaryota</taxon>
        <taxon>Metazoa</taxon>
        <taxon>Ecdysozoa</taxon>
        <taxon>Nematoda</taxon>
        <taxon>Chromadorea</taxon>
        <taxon>Rhabditida</taxon>
        <taxon>Rhabditina</taxon>
        <taxon>Rhabditomorpha</taxon>
        <taxon>Strongyloidea</taxon>
        <taxon>Metastrongylidae</taxon>
        <taxon>Dictyocaulus</taxon>
    </lineage>
</organism>
<evidence type="ECO:0008006" key="6">
    <source>
        <dbReference type="Google" id="ProtNLM"/>
    </source>
</evidence>
<evidence type="ECO:0000259" key="2">
    <source>
        <dbReference type="PROSITE" id="PS50055"/>
    </source>
</evidence>
<sequence>MLKNPSGHPIVVHCSAGIGRTCTLIGIELLLKRIRQRRDATGAQLMMWLRDRRAGAIQKGIQFVFLHLVVIKLLCEEGVMKGNDPKVVEFEKKYQRLLKKQREAQRKKEREEREKAMKELKKEKKQVSPVKKDGLDRTVDDSVYKTLTDDVKKLDAVKKEEEPPPDDTKMHTAERCVPDDEKVINTIKDDLAQNAAVVDKTHKEIEGKYELLDSEYIDLL</sequence>
<dbReference type="InterPro" id="IPR029021">
    <property type="entry name" value="Prot-tyrosine_phosphatase-like"/>
</dbReference>
<feature type="domain" description="Tyrosine specific protein phosphatases" evidence="3">
    <location>
        <begin position="1"/>
        <end position="64"/>
    </location>
</feature>
<reference evidence="5" key="2">
    <citation type="journal article" date="2016" name="Sci. Rep.">
        <title>Dictyocaulus viviparus genome, variome and transcriptome elucidate lungworm biology and support future intervention.</title>
        <authorList>
            <person name="McNulty S.N."/>
            <person name="Strube C."/>
            <person name="Rosa B.A."/>
            <person name="Martin J.C."/>
            <person name="Tyagi R."/>
            <person name="Choi Y.J."/>
            <person name="Wang Q."/>
            <person name="Hallsworth Pepin K."/>
            <person name="Zhang X."/>
            <person name="Ozersky P."/>
            <person name="Wilson R.K."/>
            <person name="Sternberg P.W."/>
            <person name="Gasser R.B."/>
            <person name="Mitreva M."/>
        </authorList>
    </citation>
    <scope>NUCLEOTIDE SEQUENCE [LARGE SCALE GENOMIC DNA]</scope>
    <source>
        <strain evidence="5">HannoverDv2000</strain>
    </source>
</reference>
<dbReference type="Proteomes" id="UP000053766">
    <property type="component" value="Unassembled WGS sequence"/>
</dbReference>
<evidence type="ECO:0000313" key="4">
    <source>
        <dbReference type="EMBL" id="KJH40478.1"/>
    </source>
</evidence>
<feature type="region of interest" description="Disordered" evidence="1">
    <location>
        <begin position="101"/>
        <end position="132"/>
    </location>
</feature>
<protein>
    <recommendedName>
        <fullName evidence="6">Protein-tyrosine phosphatase</fullName>
    </recommendedName>
</protein>
<dbReference type="InterPro" id="IPR052782">
    <property type="entry name" value="Oocyte-zygote_transition_reg"/>
</dbReference>
<dbReference type="STRING" id="29172.A0A0D8X7G8"/>
<dbReference type="OrthoDB" id="10253954at2759"/>
<dbReference type="AlphaFoldDB" id="A0A0D8X7G8"/>
<dbReference type="SUPFAM" id="SSF52799">
    <property type="entry name" value="(Phosphotyrosine protein) phosphatases II"/>
    <property type="match status" value="1"/>
</dbReference>
<dbReference type="PRINTS" id="PR00700">
    <property type="entry name" value="PRTYPHPHTASE"/>
</dbReference>
<dbReference type="PROSITE" id="PS50055">
    <property type="entry name" value="TYR_PHOSPHATASE_PTP"/>
    <property type="match status" value="1"/>
</dbReference>
<dbReference type="InterPro" id="IPR000242">
    <property type="entry name" value="PTP_cat"/>
</dbReference>
<dbReference type="Gene3D" id="3.90.190.10">
    <property type="entry name" value="Protein tyrosine phosphatase superfamily"/>
    <property type="match status" value="1"/>
</dbReference>
<dbReference type="InterPro" id="IPR003595">
    <property type="entry name" value="Tyr_Pase_cat"/>
</dbReference>
<name>A0A0D8X7G8_DICVI</name>
<keyword evidence="5" id="KW-1185">Reference proteome</keyword>
<evidence type="ECO:0000313" key="5">
    <source>
        <dbReference type="Proteomes" id="UP000053766"/>
    </source>
</evidence>
<dbReference type="PROSITE" id="PS50056">
    <property type="entry name" value="TYR_PHOSPHATASE_2"/>
    <property type="match status" value="1"/>
</dbReference>
<evidence type="ECO:0000259" key="3">
    <source>
        <dbReference type="PROSITE" id="PS50056"/>
    </source>
</evidence>
<feature type="domain" description="Tyrosine-protein phosphatase" evidence="2">
    <location>
        <begin position="1"/>
        <end position="73"/>
    </location>
</feature>
<dbReference type="InterPro" id="IPR000387">
    <property type="entry name" value="Tyr_Pase_dom"/>
</dbReference>